<organism evidence="6 7">
    <name type="scientific">Pseudodesulfovibrio senegalensis</name>
    <dbReference type="NCBI Taxonomy" id="1721087"/>
    <lineage>
        <taxon>Bacteria</taxon>
        <taxon>Pseudomonadati</taxon>
        <taxon>Thermodesulfobacteriota</taxon>
        <taxon>Desulfovibrionia</taxon>
        <taxon>Desulfovibrionales</taxon>
        <taxon>Desulfovibrionaceae</taxon>
    </lineage>
</organism>
<protein>
    <submittedName>
        <fullName evidence="6">TetR/AcrR family transcriptional regulator</fullName>
    </submittedName>
</protein>
<dbReference type="InterPro" id="IPR036271">
    <property type="entry name" value="Tet_transcr_reg_TetR-rel_C_sf"/>
</dbReference>
<dbReference type="InterPro" id="IPR050109">
    <property type="entry name" value="HTH-type_TetR-like_transc_reg"/>
</dbReference>
<accession>A0A6N6N0S3</accession>
<dbReference type="Pfam" id="PF00440">
    <property type="entry name" value="TetR_N"/>
    <property type="match status" value="1"/>
</dbReference>
<dbReference type="PANTHER" id="PTHR30055:SF212">
    <property type="entry name" value="TETR-FAMILY FAMILY TRANSCRIPTIONAL REGULATOR"/>
    <property type="match status" value="1"/>
</dbReference>
<keyword evidence="7" id="KW-1185">Reference proteome</keyword>
<dbReference type="PRINTS" id="PR00455">
    <property type="entry name" value="HTHTETR"/>
</dbReference>
<dbReference type="InterPro" id="IPR001647">
    <property type="entry name" value="HTH_TetR"/>
</dbReference>
<sequence>MGKQARKEQEREHKRRLILDAAKGLFIRQGFDNVSMRGIAAAAGYSPAAIYRYFPGKRAILSHLRNEGFREFHAGQLAQEGAQKPEEMLRRAGRNYLRFAMENPDDFHLMFCTSCEEVDLEGELAEESMQSYHHFRNRMAQVVRSGYFGDVDEEAVVFGLWSGVHGLASLAVSGRLGVFSDSDLDTLLEKTLRFLRRPGTTCDCKQEDKS</sequence>
<dbReference type="AlphaFoldDB" id="A0A6N6N0S3"/>
<dbReference type="SUPFAM" id="SSF46689">
    <property type="entry name" value="Homeodomain-like"/>
    <property type="match status" value="1"/>
</dbReference>
<gene>
    <name evidence="6" type="ORF">F8A88_13035</name>
</gene>
<dbReference type="OrthoDB" id="63332at2"/>
<comment type="caution">
    <text evidence="6">The sequence shown here is derived from an EMBL/GenBank/DDBJ whole genome shotgun (WGS) entry which is preliminary data.</text>
</comment>
<dbReference type="InterPro" id="IPR025996">
    <property type="entry name" value="MT1864/Rv1816-like_C"/>
</dbReference>
<dbReference type="Proteomes" id="UP000438699">
    <property type="component" value="Unassembled WGS sequence"/>
</dbReference>
<name>A0A6N6N0S3_9BACT</name>
<dbReference type="Pfam" id="PF13305">
    <property type="entry name" value="TetR_C_33"/>
    <property type="match status" value="1"/>
</dbReference>
<evidence type="ECO:0000259" key="5">
    <source>
        <dbReference type="PROSITE" id="PS50977"/>
    </source>
</evidence>
<dbReference type="FunFam" id="1.10.10.60:FF:000141">
    <property type="entry name" value="TetR family transcriptional regulator"/>
    <property type="match status" value="1"/>
</dbReference>
<dbReference type="PROSITE" id="PS50977">
    <property type="entry name" value="HTH_TETR_2"/>
    <property type="match status" value="1"/>
</dbReference>
<dbReference type="GO" id="GO:0000976">
    <property type="term" value="F:transcription cis-regulatory region binding"/>
    <property type="evidence" value="ECO:0007669"/>
    <property type="project" value="TreeGrafter"/>
</dbReference>
<evidence type="ECO:0000256" key="3">
    <source>
        <dbReference type="ARBA" id="ARBA00023163"/>
    </source>
</evidence>
<evidence type="ECO:0000313" key="6">
    <source>
        <dbReference type="EMBL" id="KAB1440866.1"/>
    </source>
</evidence>
<dbReference type="PANTHER" id="PTHR30055">
    <property type="entry name" value="HTH-TYPE TRANSCRIPTIONAL REGULATOR RUTR"/>
    <property type="match status" value="1"/>
</dbReference>
<evidence type="ECO:0000256" key="4">
    <source>
        <dbReference type="PROSITE-ProRule" id="PRU00335"/>
    </source>
</evidence>
<evidence type="ECO:0000256" key="2">
    <source>
        <dbReference type="ARBA" id="ARBA00023125"/>
    </source>
</evidence>
<reference evidence="6 7" key="1">
    <citation type="journal article" date="2017" name="Int. J. Syst. Evol. Microbiol.">
        <title>Desulfovibrio senegalensis sp. nov., a mesophilic sulfate reducer isolated from marine sediment.</title>
        <authorList>
            <person name="Thioye A."/>
            <person name="Gam Z.B.A."/>
            <person name="Mbengue M."/>
            <person name="Cayol J.L."/>
            <person name="Joseph-Bartoli M."/>
            <person name="Toure-Kane C."/>
            <person name="Labat M."/>
        </authorList>
    </citation>
    <scope>NUCLEOTIDE SEQUENCE [LARGE SCALE GENOMIC DNA]</scope>
    <source>
        <strain evidence="6 7">DSM 101509</strain>
    </source>
</reference>
<proteinExistence type="predicted"/>
<dbReference type="Gene3D" id="1.10.357.10">
    <property type="entry name" value="Tetracycline Repressor, domain 2"/>
    <property type="match status" value="1"/>
</dbReference>
<dbReference type="EMBL" id="WAIE01000006">
    <property type="protein sequence ID" value="KAB1440866.1"/>
    <property type="molecule type" value="Genomic_DNA"/>
</dbReference>
<keyword evidence="2 4" id="KW-0238">DNA-binding</keyword>
<keyword evidence="1" id="KW-0805">Transcription regulation</keyword>
<feature type="domain" description="HTH tetR-type" evidence="5">
    <location>
        <begin position="12"/>
        <end position="72"/>
    </location>
</feature>
<feature type="DNA-binding region" description="H-T-H motif" evidence="4">
    <location>
        <begin position="35"/>
        <end position="54"/>
    </location>
</feature>
<dbReference type="SUPFAM" id="SSF48498">
    <property type="entry name" value="Tetracyclin repressor-like, C-terminal domain"/>
    <property type="match status" value="1"/>
</dbReference>
<dbReference type="GO" id="GO:0003700">
    <property type="term" value="F:DNA-binding transcription factor activity"/>
    <property type="evidence" value="ECO:0007669"/>
    <property type="project" value="TreeGrafter"/>
</dbReference>
<dbReference type="RefSeq" id="WP_151151610.1">
    <property type="nucleotide sequence ID" value="NZ_WAIE01000006.1"/>
</dbReference>
<keyword evidence="3" id="KW-0804">Transcription</keyword>
<dbReference type="InterPro" id="IPR009057">
    <property type="entry name" value="Homeodomain-like_sf"/>
</dbReference>
<evidence type="ECO:0000313" key="7">
    <source>
        <dbReference type="Proteomes" id="UP000438699"/>
    </source>
</evidence>
<evidence type="ECO:0000256" key="1">
    <source>
        <dbReference type="ARBA" id="ARBA00023015"/>
    </source>
</evidence>